<proteinExistence type="predicted"/>
<feature type="domain" description="CHK kinase-like" evidence="1">
    <location>
        <begin position="157"/>
        <end position="339"/>
    </location>
</feature>
<dbReference type="KEGG" id="csol:105366188"/>
<evidence type="ECO:0000313" key="2">
    <source>
        <dbReference type="Proteomes" id="UP000695007"/>
    </source>
</evidence>
<dbReference type="PANTHER" id="PTHR11012">
    <property type="entry name" value="PROTEIN KINASE-LIKE DOMAIN-CONTAINING"/>
    <property type="match status" value="1"/>
</dbReference>
<sequence length="438" mass="50751">MTSQMIFEQSIVINPDNNFINKNVNRLENVQSNSSEIIPTIVTRQEVEILVKSTISSEADIIDYKLQRYSDEKIGFLGTHLQLIVQVKKSNYNEYERRSFFVKTIPYNIPAQAEYVKEKGVFKKEIQFFKDLVPLLTKNFKGDTWSPHCYLTKESTIIFEDLKFKGFTNRSKLFDKETLLSAVACIARFHASSLLAEEQLNGKSLIQLYPELMQESEFQLTGSSYTWFITAINLAVSLAKNLELDASAIYKASERIFDIRLPSQNKRNVVSHGDLWSYNILFDKNNRCNLVDFQLVRYAPLAHDVMQLLYLTTSKELRQKCESEVIKYYYATLIEHLKINDFHSSLPTFEEVLEGAEEQRLLALITAIIFHPTVLMDGITAARIMDNPITYEAYYFKDRKPFVDKIMAEDPVYKQKLIETVEELVEMSLILDSLPRPK</sequence>
<keyword evidence="2" id="KW-1185">Reference proteome</keyword>
<dbReference type="PANTHER" id="PTHR11012:SF48">
    <property type="entry name" value="CHK KINASE-LIKE DOMAIN-CONTAINING PROTEIN-RELATED"/>
    <property type="match status" value="1"/>
</dbReference>
<evidence type="ECO:0000313" key="3">
    <source>
        <dbReference type="RefSeq" id="XP_011502834.1"/>
    </source>
</evidence>
<protein>
    <submittedName>
        <fullName evidence="3">Uncharacterized protein LOC105366188</fullName>
    </submittedName>
</protein>
<dbReference type="InterPro" id="IPR011009">
    <property type="entry name" value="Kinase-like_dom_sf"/>
</dbReference>
<dbReference type="RefSeq" id="XP_011502834.1">
    <property type="nucleotide sequence ID" value="XM_011504532.1"/>
</dbReference>
<dbReference type="SMART" id="SM00587">
    <property type="entry name" value="CHK"/>
    <property type="match status" value="1"/>
</dbReference>
<dbReference type="SUPFAM" id="SSF56112">
    <property type="entry name" value="Protein kinase-like (PK-like)"/>
    <property type="match status" value="1"/>
</dbReference>
<gene>
    <name evidence="3" type="primary">LOC105366188</name>
</gene>
<dbReference type="InterPro" id="IPR015897">
    <property type="entry name" value="CHK_kinase-like"/>
</dbReference>
<reference evidence="3" key="1">
    <citation type="submission" date="2025-08" db="UniProtKB">
        <authorList>
            <consortium name="RefSeq"/>
        </authorList>
    </citation>
    <scope>IDENTIFICATION</scope>
</reference>
<accession>A0AAJ6YRB8</accession>
<dbReference type="Proteomes" id="UP000695007">
    <property type="component" value="Unplaced"/>
</dbReference>
<dbReference type="Gene3D" id="3.90.1200.10">
    <property type="match status" value="1"/>
</dbReference>
<evidence type="ECO:0000259" key="1">
    <source>
        <dbReference type="SMART" id="SM00587"/>
    </source>
</evidence>
<dbReference type="Pfam" id="PF02958">
    <property type="entry name" value="EcKL"/>
    <property type="match status" value="1"/>
</dbReference>
<organism evidence="2 3">
    <name type="scientific">Ceratosolen solmsi marchali</name>
    <dbReference type="NCBI Taxonomy" id="326594"/>
    <lineage>
        <taxon>Eukaryota</taxon>
        <taxon>Metazoa</taxon>
        <taxon>Ecdysozoa</taxon>
        <taxon>Arthropoda</taxon>
        <taxon>Hexapoda</taxon>
        <taxon>Insecta</taxon>
        <taxon>Pterygota</taxon>
        <taxon>Neoptera</taxon>
        <taxon>Endopterygota</taxon>
        <taxon>Hymenoptera</taxon>
        <taxon>Apocrita</taxon>
        <taxon>Proctotrupomorpha</taxon>
        <taxon>Chalcidoidea</taxon>
        <taxon>Agaonidae</taxon>
        <taxon>Agaoninae</taxon>
        <taxon>Ceratosolen</taxon>
    </lineage>
</organism>
<dbReference type="GeneID" id="105366188"/>
<dbReference type="AlphaFoldDB" id="A0AAJ6YRB8"/>
<dbReference type="InterPro" id="IPR004119">
    <property type="entry name" value="EcKL"/>
</dbReference>
<name>A0AAJ6YRB8_9HYME</name>